<dbReference type="PANTHER" id="PTHR43318:SF2">
    <property type="entry name" value="UDP-N-ACETYLGLUCOSAMINE 4,6-DEHYDRATASE (INVERTING)"/>
    <property type="match status" value="1"/>
</dbReference>
<dbReference type="InterPro" id="IPR036291">
    <property type="entry name" value="NAD(P)-bd_dom_sf"/>
</dbReference>
<keyword evidence="5" id="KW-0448">Lipopolysaccharide biosynthesis</keyword>
<reference evidence="11 12" key="1">
    <citation type="submission" date="2020-02" db="EMBL/GenBank/DDBJ databases">
        <authorList>
            <person name="Criscuolo A."/>
        </authorList>
    </citation>
    <scope>NUCLEOTIDE SEQUENCE [LARGE SCALE GENOMIC DNA]</scope>
    <source>
        <strain evidence="11">CIP105534</strain>
    </source>
</reference>
<keyword evidence="6 11" id="KW-0413">Isomerase</keyword>
<dbReference type="CDD" id="cd05237">
    <property type="entry name" value="UDP_invert_4-6DH_SDR_e"/>
    <property type="match status" value="1"/>
</dbReference>
<evidence type="ECO:0000313" key="12">
    <source>
        <dbReference type="Proteomes" id="UP000479938"/>
    </source>
</evidence>
<evidence type="ECO:0000256" key="2">
    <source>
        <dbReference type="ARBA" id="ARBA00007430"/>
    </source>
</evidence>
<keyword evidence="12" id="KW-1185">Reference proteome</keyword>
<dbReference type="AlphaFoldDB" id="A0A6J4GWI1"/>
<name>A0A6J4GWI1_9FLAO</name>
<dbReference type="GO" id="GO:0009103">
    <property type="term" value="P:lipopolysaccharide biosynthetic process"/>
    <property type="evidence" value="ECO:0007669"/>
    <property type="project" value="UniProtKB-KW"/>
</dbReference>
<dbReference type="InterPro" id="IPR051203">
    <property type="entry name" value="Polysaccharide_Synthase-Rel"/>
</dbReference>
<dbReference type="Pfam" id="PF02719">
    <property type="entry name" value="Polysacc_synt_2"/>
    <property type="match status" value="1"/>
</dbReference>
<evidence type="ECO:0000256" key="4">
    <source>
        <dbReference type="ARBA" id="ARBA00018569"/>
    </source>
</evidence>
<dbReference type="RefSeq" id="WP_173973284.1">
    <property type="nucleotide sequence ID" value="NZ_CADCSU010000212.1"/>
</dbReference>
<comment type="similarity">
    <text evidence="2">Belongs to the polysaccharide synthase family.</text>
</comment>
<evidence type="ECO:0000313" key="11">
    <source>
        <dbReference type="EMBL" id="CAA9203659.1"/>
    </source>
</evidence>
<protein>
    <recommendedName>
        <fullName evidence="4">UDP-glucose 4-epimerase</fullName>
        <ecNumber evidence="3">5.1.3.2</ecNumber>
    </recommendedName>
    <alternativeName>
        <fullName evidence="8">Galactowaldenase</fullName>
    </alternativeName>
    <alternativeName>
        <fullName evidence="7">UDP-galactose 4-epimerase</fullName>
    </alternativeName>
</protein>
<evidence type="ECO:0000256" key="5">
    <source>
        <dbReference type="ARBA" id="ARBA00022985"/>
    </source>
</evidence>
<dbReference type="Pfam" id="PF08485">
    <property type="entry name" value="Polysacc_syn_2C"/>
    <property type="match status" value="1"/>
</dbReference>
<dbReference type="EMBL" id="CADCSU010000212">
    <property type="protein sequence ID" value="CAA9203659.1"/>
    <property type="molecule type" value="Genomic_DNA"/>
</dbReference>
<evidence type="ECO:0000259" key="10">
    <source>
        <dbReference type="Pfam" id="PF08485"/>
    </source>
</evidence>
<evidence type="ECO:0000256" key="1">
    <source>
        <dbReference type="ARBA" id="ARBA00000083"/>
    </source>
</evidence>
<dbReference type="PANTHER" id="PTHR43318">
    <property type="entry name" value="UDP-N-ACETYLGLUCOSAMINE 4,6-DEHYDRATASE"/>
    <property type="match status" value="1"/>
</dbReference>
<evidence type="ECO:0000256" key="8">
    <source>
        <dbReference type="ARBA" id="ARBA00033067"/>
    </source>
</evidence>
<feature type="domain" description="Polysaccharide biosynthesis protein CapD-like" evidence="9">
    <location>
        <begin position="8"/>
        <end position="281"/>
    </location>
</feature>
<feature type="domain" description="UDP-glucose 4-epimerase CapD C-terminal" evidence="10">
    <location>
        <begin position="284"/>
        <end position="331"/>
    </location>
</feature>
<evidence type="ECO:0000256" key="3">
    <source>
        <dbReference type="ARBA" id="ARBA00013189"/>
    </source>
</evidence>
<dbReference type="GO" id="GO:0003978">
    <property type="term" value="F:UDP-glucose 4-epimerase activity"/>
    <property type="evidence" value="ECO:0007669"/>
    <property type="project" value="UniProtKB-EC"/>
</dbReference>
<sequence>MKIQNKTLLITGGTGSFGHAVLNRFLHTDHFSEIRIFSRDEKKQDDMRNQLKNDKLKFYIGDVRDYNSIERAMRGVDYVFHAAALKQVPSCEFFPLEATKTNVLGTQNVIDAAGINMVQKVICLSTDKAAYPINAMGISKALMEKVAVAASRNLTDTTVCLTRYGNVMASRGSVIPLFLKQIKEKKPITITDPNMTRFLMSLDEAVELVLFAFENGNPGDLFVNKAPAGTIGDLAQALKELCNADNEIKIIGTRHGEKLYETLCTREEMVKAEDMGEFYRIPADNRDLNYAQYFSEGEEDVSSIEDYHSHNTEQQGVEGMKKLLSTLPLIRKEVFGEDVVQMPG</sequence>
<gene>
    <name evidence="11" type="primary">capD</name>
    <name evidence="11" type="ORF">FLA105534_04839</name>
</gene>
<proteinExistence type="inferred from homology"/>
<evidence type="ECO:0000259" key="9">
    <source>
        <dbReference type="Pfam" id="PF02719"/>
    </source>
</evidence>
<dbReference type="InterPro" id="IPR013692">
    <property type="entry name" value="CapD_C"/>
</dbReference>
<dbReference type="SUPFAM" id="SSF51735">
    <property type="entry name" value="NAD(P)-binding Rossmann-fold domains"/>
    <property type="match status" value="1"/>
</dbReference>
<dbReference type="Gene3D" id="3.40.50.720">
    <property type="entry name" value="NAD(P)-binding Rossmann-like Domain"/>
    <property type="match status" value="1"/>
</dbReference>
<accession>A0A6J4GWI1</accession>
<evidence type="ECO:0000256" key="6">
    <source>
        <dbReference type="ARBA" id="ARBA00023235"/>
    </source>
</evidence>
<dbReference type="EC" id="5.1.3.2" evidence="3"/>
<dbReference type="InterPro" id="IPR003869">
    <property type="entry name" value="Polysac_CapD-like"/>
</dbReference>
<evidence type="ECO:0000256" key="7">
    <source>
        <dbReference type="ARBA" id="ARBA00031367"/>
    </source>
</evidence>
<comment type="catalytic activity">
    <reaction evidence="1">
        <text>UDP-alpha-D-glucose = UDP-alpha-D-galactose</text>
        <dbReference type="Rhea" id="RHEA:22168"/>
        <dbReference type="ChEBI" id="CHEBI:58885"/>
        <dbReference type="ChEBI" id="CHEBI:66914"/>
        <dbReference type="EC" id="5.1.3.2"/>
    </reaction>
</comment>
<organism evidence="11 12">
    <name type="scientific">Flavobacterium bizetiae</name>
    <dbReference type="NCBI Taxonomy" id="2704140"/>
    <lineage>
        <taxon>Bacteria</taxon>
        <taxon>Pseudomonadati</taxon>
        <taxon>Bacteroidota</taxon>
        <taxon>Flavobacteriia</taxon>
        <taxon>Flavobacteriales</taxon>
        <taxon>Flavobacteriaceae</taxon>
        <taxon>Flavobacterium</taxon>
    </lineage>
</organism>
<dbReference type="Proteomes" id="UP000479938">
    <property type="component" value="Unassembled WGS sequence"/>
</dbReference>